<dbReference type="Proteomes" id="UP000027451">
    <property type="component" value="Unassembled WGS sequence"/>
</dbReference>
<evidence type="ECO:0000313" key="3">
    <source>
        <dbReference type="EMBL" id="KDR25452.1"/>
    </source>
</evidence>
<protein>
    <recommendedName>
        <fullName evidence="2">HNH nuclease domain-containing protein</fullName>
    </recommendedName>
</protein>
<evidence type="ECO:0000313" key="4">
    <source>
        <dbReference type="Proteomes" id="UP000027451"/>
    </source>
</evidence>
<reference evidence="3 4" key="1">
    <citation type="submission" date="2014-03" db="EMBL/GenBank/DDBJ databases">
        <title>Draft Genome Sequences of Four Burkholderia Strains.</title>
        <authorList>
            <person name="Liu X.Y."/>
            <person name="Li C.X."/>
            <person name="Xu J.H."/>
        </authorList>
    </citation>
    <scope>NUCLEOTIDE SEQUENCE [LARGE SCALE GENOMIC DNA]</scope>
    <source>
        <strain evidence="3 4">OP-1</strain>
    </source>
</reference>
<dbReference type="RefSeq" id="WP_051996802.1">
    <property type="nucleotide sequence ID" value="NZ_JFHD01000047.1"/>
</dbReference>
<accession>A0A656QB99</accession>
<dbReference type="Pfam" id="PF13392">
    <property type="entry name" value="HNH_3"/>
    <property type="match status" value="1"/>
</dbReference>
<dbReference type="Gene3D" id="3.90.75.20">
    <property type="match status" value="1"/>
</dbReference>
<sequence>MNHDKAGRFRSGNKVNAGRAPWNKDRHGVKSGSFKAGHKRNSKPVGTVRFEPRGGYFLRKVSDTGDQYRDWIGVHVLAWQAAHGAIPAGHVVVFRDGDRSNAALENLECITRGELIRRNSWKNLPENLQEVVQLKAALTRKINGHD</sequence>
<gene>
    <name evidence="3" type="ORF">BG60_28460</name>
</gene>
<keyword evidence="4" id="KW-1185">Reference proteome</keyword>
<dbReference type="InterPro" id="IPR003615">
    <property type="entry name" value="HNH_nuc"/>
</dbReference>
<feature type="region of interest" description="Disordered" evidence="1">
    <location>
        <begin position="1"/>
        <end position="47"/>
    </location>
</feature>
<dbReference type="EMBL" id="JFHD01000047">
    <property type="protein sequence ID" value="KDR25452.1"/>
    <property type="molecule type" value="Genomic_DNA"/>
</dbReference>
<dbReference type="SUPFAM" id="SSF54060">
    <property type="entry name" value="His-Me finger endonucleases"/>
    <property type="match status" value="1"/>
</dbReference>
<dbReference type="AlphaFoldDB" id="A0A656QB99"/>
<dbReference type="InterPro" id="IPR044925">
    <property type="entry name" value="His-Me_finger_sf"/>
</dbReference>
<evidence type="ECO:0000259" key="2">
    <source>
        <dbReference type="Pfam" id="PF13392"/>
    </source>
</evidence>
<organism evidence="3 4">
    <name type="scientific">Caballeronia zhejiangensis</name>
    <dbReference type="NCBI Taxonomy" id="871203"/>
    <lineage>
        <taxon>Bacteria</taxon>
        <taxon>Pseudomonadati</taxon>
        <taxon>Pseudomonadota</taxon>
        <taxon>Betaproteobacteria</taxon>
        <taxon>Burkholderiales</taxon>
        <taxon>Burkholderiaceae</taxon>
        <taxon>Caballeronia</taxon>
    </lineage>
</organism>
<evidence type="ECO:0000256" key="1">
    <source>
        <dbReference type="SAM" id="MobiDB-lite"/>
    </source>
</evidence>
<name>A0A656QB99_9BURK</name>
<feature type="domain" description="HNH nuclease" evidence="2">
    <location>
        <begin position="74"/>
        <end position="114"/>
    </location>
</feature>
<proteinExistence type="predicted"/>
<comment type="caution">
    <text evidence="3">The sequence shown here is derived from an EMBL/GenBank/DDBJ whole genome shotgun (WGS) entry which is preliminary data.</text>
</comment>